<keyword evidence="4 5" id="KW-0472">Membrane</keyword>
<evidence type="ECO:0000313" key="7">
    <source>
        <dbReference type="EMBL" id="RKR03606.1"/>
    </source>
</evidence>
<evidence type="ECO:0000256" key="3">
    <source>
        <dbReference type="ARBA" id="ARBA00022989"/>
    </source>
</evidence>
<accession>A0A495DL00</accession>
<keyword evidence="3 5" id="KW-1133">Transmembrane helix</keyword>
<protein>
    <submittedName>
        <fullName evidence="7">TM2 domain-containing membrane protein YozV</fullName>
    </submittedName>
</protein>
<dbReference type="InterPro" id="IPR007829">
    <property type="entry name" value="TM2"/>
</dbReference>
<evidence type="ECO:0000259" key="6">
    <source>
        <dbReference type="Pfam" id="PF05154"/>
    </source>
</evidence>
<dbReference type="PANTHER" id="PTHR21016">
    <property type="entry name" value="BETA-AMYLOID BINDING PROTEIN-RELATED"/>
    <property type="match status" value="1"/>
</dbReference>
<dbReference type="EMBL" id="RBIM01000001">
    <property type="protein sequence ID" value="RKR03606.1"/>
    <property type="molecule type" value="Genomic_DNA"/>
</dbReference>
<dbReference type="RefSeq" id="WP_407658332.1">
    <property type="nucleotide sequence ID" value="NZ_RBIM01000001.1"/>
</dbReference>
<evidence type="ECO:0000256" key="1">
    <source>
        <dbReference type="ARBA" id="ARBA00004141"/>
    </source>
</evidence>
<keyword evidence="2 5" id="KW-0812">Transmembrane</keyword>
<evidence type="ECO:0000256" key="4">
    <source>
        <dbReference type="ARBA" id="ARBA00023136"/>
    </source>
</evidence>
<evidence type="ECO:0000313" key="8">
    <source>
        <dbReference type="Proteomes" id="UP000273675"/>
    </source>
</evidence>
<evidence type="ECO:0000256" key="2">
    <source>
        <dbReference type="ARBA" id="ARBA00022692"/>
    </source>
</evidence>
<feature type="transmembrane region" description="Helical" evidence="5">
    <location>
        <begin position="39"/>
        <end position="59"/>
    </location>
</feature>
<feature type="domain" description="TM2" evidence="6">
    <location>
        <begin position="10"/>
        <end position="62"/>
    </location>
</feature>
<dbReference type="Proteomes" id="UP000273675">
    <property type="component" value="Unassembled WGS sequence"/>
</dbReference>
<reference evidence="7 8" key="1">
    <citation type="submission" date="2018-10" db="EMBL/GenBank/DDBJ databases">
        <title>Genomic Encyclopedia of Type Strains, Phase IV (KMG-IV): sequencing the most valuable type-strain genomes for metagenomic binning, comparative biology and taxonomic classification.</title>
        <authorList>
            <person name="Goeker M."/>
        </authorList>
    </citation>
    <scope>NUCLEOTIDE SEQUENCE [LARGE SCALE GENOMIC DNA]</scope>
    <source>
        <strain evidence="7 8">DSM 4734</strain>
    </source>
</reference>
<dbReference type="GO" id="GO:0016020">
    <property type="term" value="C:membrane"/>
    <property type="evidence" value="ECO:0007669"/>
    <property type="project" value="UniProtKB-SubCell"/>
</dbReference>
<dbReference type="InterPro" id="IPR050932">
    <property type="entry name" value="TM2D1-3-like"/>
</dbReference>
<name>A0A495DL00_9PROT</name>
<organism evidence="7 8">
    <name type="scientific">Maricaulis maris</name>
    <dbReference type="NCBI Taxonomy" id="74318"/>
    <lineage>
        <taxon>Bacteria</taxon>
        <taxon>Pseudomonadati</taxon>
        <taxon>Pseudomonadota</taxon>
        <taxon>Alphaproteobacteria</taxon>
        <taxon>Maricaulales</taxon>
        <taxon>Maricaulaceae</taxon>
        <taxon>Maricaulis</taxon>
    </lineage>
</organism>
<dbReference type="Pfam" id="PF05154">
    <property type="entry name" value="TM2"/>
    <property type="match status" value="1"/>
</dbReference>
<gene>
    <name evidence="7" type="ORF">C7435_0043</name>
</gene>
<feature type="transmembrane region" description="Helical" evidence="5">
    <location>
        <begin position="12"/>
        <end position="33"/>
    </location>
</feature>
<proteinExistence type="predicted"/>
<dbReference type="AlphaFoldDB" id="A0A495DL00"/>
<dbReference type="PANTHER" id="PTHR21016:SF25">
    <property type="entry name" value="TM2 DOMAIN-CONTAINING PROTEIN DDB_G0277895-RELATED"/>
    <property type="match status" value="1"/>
</dbReference>
<sequence length="97" mass="10875">MIDTRVAAESKSSGTAFLLWFFLGVFGAHRFYLGRPGTALLMILAWVLFIVPGFVWWVVDAFLISGMIKTDNNRLRARLQSDFSMMNSARQPSAQSA</sequence>
<evidence type="ECO:0000256" key="5">
    <source>
        <dbReference type="SAM" id="Phobius"/>
    </source>
</evidence>
<comment type="caution">
    <text evidence="7">The sequence shown here is derived from an EMBL/GenBank/DDBJ whole genome shotgun (WGS) entry which is preliminary data.</text>
</comment>
<comment type="subcellular location">
    <subcellularLocation>
        <location evidence="1">Membrane</location>
        <topology evidence="1">Multi-pass membrane protein</topology>
    </subcellularLocation>
</comment>